<dbReference type="AlphaFoldDB" id="A0A2I0L5B0"/>
<dbReference type="Proteomes" id="UP000233551">
    <property type="component" value="Unassembled WGS sequence"/>
</dbReference>
<keyword evidence="3" id="KW-1185">Reference proteome</keyword>
<evidence type="ECO:0000313" key="2">
    <source>
        <dbReference type="EMBL" id="PKI75872.1"/>
    </source>
</evidence>
<evidence type="ECO:0000256" key="1">
    <source>
        <dbReference type="SAM" id="MobiDB-lite"/>
    </source>
</evidence>
<sequence>MRGYSPMLGRSPKAVNAGPKPDAWLKPDAGPKPYAGLKPNAINVGPIGKCKKCKTKGCLLVVDFLQWEKETMKEHELFRISMKKLMLVSLALEGGSAFGPRLALPWRKGEGRKCPTREGWLDSPVVQGWVAGMNGLWSQHVSPWRGEDQGWSTCEGWHDLPVV</sequence>
<reference evidence="2 3" key="1">
    <citation type="submission" date="2017-11" db="EMBL/GenBank/DDBJ databases">
        <title>De-novo sequencing of pomegranate (Punica granatum L.) genome.</title>
        <authorList>
            <person name="Akparov Z."/>
            <person name="Amiraslanov A."/>
            <person name="Hajiyeva S."/>
            <person name="Abbasov M."/>
            <person name="Kaur K."/>
            <person name="Hamwieh A."/>
            <person name="Solovyev V."/>
            <person name="Salamov A."/>
            <person name="Braich B."/>
            <person name="Kosarev P."/>
            <person name="Mahmoud A."/>
            <person name="Hajiyev E."/>
            <person name="Babayeva S."/>
            <person name="Izzatullayeva V."/>
            <person name="Mammadov A."/>
            <person name="Mammadov A."/>
            <person name="Sharifova S."/>
            <person name="Ojaghi J."/>
            <person name="Eynullazada K."/>
            <person name="Bayramov B."/>
            <person name="Abdulazimova A."/>
            <person name="Shahmuradov I."/>
        </authorList>
    </citation>
    <scope>NUCLEOTIDE SEQUENCE [LARGE SCALE GENOMIC DNA]</scope>
    <source>
        <strain evidence="3">cv. AG2017</strain>
        <tissue evidence="2">Leaf</tissue>
    </source>
</reference>
<dbReference type="EMBL" id="PGOL01000148">
    <property type="protein sequence ID" value="PKI75872.1"/>
    <property type="molecule type" value="Genomic_DNA"/>
</dbReference>
<evidence type="ECO:0000313" key="3">
    <source>
        <dbReference type="Proteomes" id="UP000233551"/>
    </source>
</evidence>
<gene>
    <name evidence="2" type="ORF">CRG98_003787</name>
</gene>
<accession>A0A2I0L5B0</accession>
<comment type="caution">
    <text evidence="2">The sequence shown here is derived from an EMBL/GenBank/DDBJ whole genome shotgun (WGS) entry which is preliminary data.</text>
</comment>
<proteinExistence type="predicted"/>
<organism evidence="2 3">
    <name type="scientific">Punica granatum</name>
    <name type="common">Pomegranate</name>
    <dbReference type="NCBI Taxonomy" id="22663"/>
    <lineage>
        <taxon>Eukaryota</taxon>
        <taxon>Viridiplantae</taxon>
        <taxon>Streptophyta</taxon>
        <taxon>Embryophyta</taxon>
        <taxon>Tracheophyta</taxon>
        <taxon>Spermatophyta</taxon>
        <taxon>Magnoliopsida</taxon>
        <taxon>eudicotyledons</taxon>
        <taxon>Gunneridae</taxon>
        <taxon>Pentapetalae</taxon>
        <taxon>rosids</taxon>
        <taxon>malvids</taxon>
        <taxon>Myrtales</taxon>
        <taxon>Lythraceae</taxon>
        <taxon>Punica</taxon>
    </lineage>
</organism>
<name>A0A2I0L5B0_PUNGR</name>
<protein>
    <submittedName>
        <fullName evidence="2">Uncharacterized protein</fullName>
    </submittedName>
</protein>
<feature type="region of interest" description="Disordered" evidence="1">
    <location>
        <begin position="1"/>
        <end position="23"/>
    </location>
</feature>